<dbReference type="AlphaFoldDB" id="A0A9Q3EQI7"/>
<comment type="caution">
    <text evidence="2">The sequence shown here is derived from an EMBL/GenBank/DDBJ whole genome shotgun (WGS) entry which is preliminary data.</text>
</comment>
<evidence type="ECO:0000313" key="2">
    <source>
        <dbReference type="EMBL" id="MBW0526516.1"/>
    </source>
</evidence>
<organism evidence="2 3">
    <name type="scientific">Austropuccinia psidii MF-1</name>
    <dbReference type="NCBI Taxonomy" id="1389203"/>
    <lineage>
        <taxon>Eukaryota</taxon>
        <taxon>Fungi</taxon>
        <taxon>Dikarya</taxon>
        <taxon>Basidiomycota</taxon>
        <taxon>Pucciniomycotina</taxon>
        <taxon>Pucciniomycetes</taxon>
        <taxon>Pucciniales</taxon>
        <taxon>Sphaerophragmiaceae</taxon>
        <taxon>Austropuccinia</taxon>
    </lineage>
</organism>
<dbReference type="Proteomes" id="UP000765509">
    <property type="component" value="Unassembled WGS sequence"/>
</dbReference>
<accession>A0A9Q3EQI7</accession>
<evidence type="ECO:0000256" key="1">
    <source>
        <dbReference type="SAM" id="MobiDB-lite"/>
    </source>
</evidence>
<proteinExistence type="predicted"/>
<dbReference type="EMBL" id="AVOT02032725">
    <property type="protein sequence ID" value="MBW0526516.1"/>
    <property type="molecule type" value="Genomic_DNA"/>
</dbReference>
<protein>
    <submittedName>
        <fullName evidence="2">Uncharacterized protein</fullName>
    </submittedName>
</protein>
<reference evidence="2" key="1">
    <citation type="submission" date="2021-03" db="EMBL/GenBank/DDBJ databases">
        <title>Draft genome sequence of rust myrtle Austropuccinia psidii MF-1, a brazilian biotype.</title>
        <authorList>
            <person name="Quecine M.C."/>
            <person name="Pachon D.M.R."/>
            <person name="Bonatelli M.L."/>
            <person name="Correr F.H."/>
            <person name="Franceschini L.M."/>
            <person name="Leite T.F."/>
            <person name="Margarido G.R.A."/>
            <person name="Almeida C.A."/>
            <person name="Ferrarezi J.A."/>
            <person name="Labate C.A."/>
        </authorList>
    </citation>
    <scope>NUCLEOTIDE SEQUENCE</scope>
    <source>
        <strain evidence="2">MF-1</strain>
    </source>
</reference>
<gene>
    <name evidence="2" type="ORF">O181_066231</name>
</gene>
<sequence length="177" mass="20171">MTSALEKECPVASTSSKTAPECPKTSQSDLRRRRKVPRAINEREKANQIGTDLTHKGTRSPNWSLQQWTVLSIWPNPFGIHSQGEEKDQQDFSMLMIQEIQFVNTSINVESGKLDAKVTRKSSDIHYLKNNDRASAELHKSTVDRLVIIFNTCDRIESKCQAQHDEMEEISTRAINE</sequence>
<feature type="compositionally biased region" description="Polar residues" evidence="1">
    <location>
        <begin position="12"/>
        <end position="28"/>
    </location>
</feature>
<keyword evidence="3" id="KW-1185">Reference proteome</keyword>
<evidence type="ECO:0000313" key="3">
    <source>
        <dbReference type="Proteomes" id="UP000765509"/>
    </source>
</evidence>
<name>A0A9Q3EQI7_9BASI</name>
<feature type="region of interest" description="Disordered" evidence="1">
    <location>
        <begin position="1"/>
        <end position="43"/>
    </location>
</feature>